<feature type="transmembrane region" description="Helical" evidence="2">
    <location>
        <begin position="158"/>
        <end position="181"/>
    </location>
</feature>
<evidence type="ECO:0000256" key="1">
    <source>
        <dbReference type="SAM" id="MobiDB-lite"/>
    </source>
</evidence>
<feature type="compositionally biased region" description="Low complexity" evidence="1">
    <location>
        <begin position="101"/>
        <end position="110"/>
    </location>
</feature>
<sequence length="192" mass="21337">MVDAIHVQVVIRTQPDIIELDNLIDRDRKKVPTAEYITHTYAAAIEWTSSTYMYVVCRDRNPSIVASSIHPSSHIHPPVISITSIGYQRWQKAGDPPALNPNPQTTSSVPPTSPQLRVHSPPISHKPPPPPSLQLQNYYISVFLILLLSSSPSTAGPFLLIVLLVFPLLSTIYLYSDVLVLGTKTNKPKQRD</sequence>
<evidence type="ECO:0000313" key="3">
    <source>
        <dbReference type="EMBL" id="RPB11171.1"/>
    </source>
</evidence>
<name>A0A3N4KS38_9PEZI</name>
<keyword evidence="2" id="KW-1133">Transmembrane helix</keyword>
<reference evidence="3 4" key="1">
    <citation type="journal article" date="2018" name="Nat. Ecol. Evol.">
        <title>Pezizomycetes genomes reveal the molecular basis of ectomycorrhizal truffle lifestyle.</title>
        <authorList>
            <person name="Murat C."/>
            <person name="Payen T."/>
            <person name="Noel B."/>
            <person name="Kuo A."/>
            <person name="Morin E."/>
            <person name="Chen J."/>
            <person name="Kohler A."/>
            <person name="Krizsan K."/>
            <person name="Balestrini R."/>
            <person name="Da Silva C."/>
            <person name="Montanini B."/>
            <person name="Hainaut M."/>
            <person name="Levati E."/>
            <person name="Barry K.W."/>
            <person name="Belfiori B."/>
            <person name="Cichocki N."/>
            <person name="Clum A."/>
            <person name="Dockter R.B."/>
            <person name="Fauchery L."/>
            <person name="Guy J."/>
            <person name="Iotti M."/>
            <person name="Le Tacon F."/>
            <person name="Lindquist E.A."/>
            <person name="Lipzen A."/>
            <person name="Malagnac F."/>
            <person name="Mello A."/>
            <person name="Molinier V."/>
            <person name="Miyauchi S."/>
            <person name="Poulain J."/>
            <person name="Riccioni C."/>
            <person name="Rubini A."/>
            <person name="Sitrit Y."/>
            <person name="Splivallo R."/>
            <person name="Traeger S."/>
            <person name="Wang M."/>
            <person name="Zifcakova L."/>
            <person name="Wipf D."/>
            <person name="Zambonelli A."/>
            <person name="Paolocci F."/>
            <person name="Nowrousian M."/>
            <person name="Ottonello S."/>
            <person name="Baldrian P."/>
            <person name="Spatafora J.W."/>
            <person name="Henrissat B."/>
            <person name="Nagy L.G."/>
            <person name="Aury J.M."/>
            <person name="Wincker P."/>
            <person name="Grigoriev I.V."/>
            <person name="Bonfante P."/>
            <person name="Martin F.M."/>
        </authorList>
    </citation>
    <scope>NUCLEOTIDE SEQUENCE [LARGE SCALE GENOMIC DNA]</scope>
    <source>
        <strain evidence="3 4">CCBAS932</strain>
    </source>
</reference>
<dbReference type="InParanoid" id="A0A3N4KS38"/>
<organism evidence="3 4">
    <name type="scientific">Morchella conica CCBAS932</name>
    <dbReference type="NCBI Taxonomy" id="1392247"/>
    <lineage>
        <taxon>Eukaryota</taxon>
        <taxon>Fungi</taxon>
        <taxon>Dikarya</taxon>
        <taxon>Ascomycota</taxon>
        <taxon>Pezizomycotina</taxon>
        <taxon>Pezizomycetes</taxon>
        <taxon>Pezizales</taxon>
        <taxon>Morchellaceae</taxon>
        <taxon>Morchella</taxon>
    </lineage>
</organism>
<dbReference type="Proteomes" id="UP000277580">
    <property type="component" value="Unassembled WGS sequence"/>
</dbReference>
<dbReference type="AlphaFoldDB" id="A0A3N4KS38"/>
<dbReference type="EMBL" id="ML119137">
    <property type="protein sequence ID" value="RPB11171.1"/>
    <property type="molecule type" value="Genomic_DNA"/>
</dbReference>
<keyword evidence="2" id="KW-0812">Transmembrane</keyword>
<evidence type="ECO:0000313" key="4">
    <source>
        <dbReference type="Proteomes" id="UP000277580"/>
    </source>
</evidence>
<feature type="region of interest" description="Disordered" evidence="1">
    <location>
        <begin position="93"/>
        <end position="129"/>
    </location>
</feature>
<gene>
    <name evidence="3" type="ORF">P167DRAFT_226495</name>
</gene>
<evidence type="ECO:0000256" key="2">
    <source>
        <dbReference type="SAM" id="Phobius"/>
    </source>
</evidence>
<proteinExistence type="predicted"/>
<keyword evidence="2" id="KW-0472">Membrane</keyword>
<accession>A0A3N4KS38</accession>
<protein>
    <submittedName>
        <fullName evidence="3">Uncharacterized protein</fullName>
    </submittedName>
</protein>
<keyword evidence="4" id="KW-1185">Reference proteome</keyword>